<reference evidence="2 3" key="1">
    <citation type="submission" date="2014-07" db="EMBL/GenBank/DDBJ databases">
        <title>Tepidicaulis marinum gen. nov., sp. nov., a novel marine bacterium denitrifying nitrate to nitrous oxide strictly under microaerobic conditions.</title>
        <authorList>
            <person name="Takeuchi M."/>
            <person name="Yamagishi T."/>
            <person name="Kamagata Y."/>
            <person name="Oshima K."/>
            <person name="Hattori M."/>
            <person name="Katayama T."/>
            <person name="Hanada S."/>
            <person name="Tamaki H."/>
            <person name="Marumo K."/>
            <person name="Maeda H."/>
            <person name="Nedachi M."/>
            <person name="Iwasaki W."/>
            <person name="Suwa Y."/>
            <person name="Sakata S."/>
        </authorList>
    </citation>
    <scope>NUCLEOTIDE SEQUENCE [LARGE SCALE GENOMIC DNA]</scope>
    <source>
        <strain evidence="2 3">MA2</strain>
    </source>
</reference>
<dbReference type="Proteomes" id="UP000028702">
    <property type="component" value="Unassembled WGS sequence"/>
</dbReference>
<dbReference type="STRING" id="1333998.M2A_3127"/>
<feature type="transmembrane region" description="Helical" evidence="1">
    <location>
        <begin position="87"/>
        <end position="110"/>
    </location>
</feature>
<protein>
    <submittedName>
        <fullName evidence="2">Uncharacterized protein</fullName>
    </submittedName>
</protein>
<accession>A0A081BF10</accession>
<evidence type="ECO:0000313" key="2">
    <source>
        <dbReference type="EMBL" id="GAK46628.1"/>
    </source>
</evidence>
<evidence type="ECO:0000256" key="1">
    <source>
        <dbReference type="SAM" id="Phobius"/>
    </source>
</evidence>
<organism evidence="2 3">
    <name type="scientific">Tepidicaulis marinus</name>
    <dbReference type="NCBI Taxonomy" id="1333998"/>
    <lineage>
        <taxon>Bacteria</taxon>
        <taxon>Pseudomonadati</taxon>
        <taxon>Pseudomonadota</taxon>
        <taxon>Alphaproteobacteria</taxon>
        <taxon>Hyphomicrobiales</taxon>
        <taxon>Parvibaculaceae</taxon>
        <taxon>Tepidicaulis</taxon>
    </lineage>
</organism>
<dbReference type="AlphaFoldDB" id="A0A081BF10"/>
<proteinExistence type="predicted"/>
<sequence length="123" mass="13601">MGVVETLAVMLIASFVGGVAVFAFRYTSHFIDLIGKINGISLGLYTLYMAVDVSSSYGARAMRDLIADDRRGEFYDRLDSLMPLPTLVALFIFMGWMGYVMILAMLASYVSSERSADRSSKDE</sequence>
<evidence type="ECO:0000313" key="3">
    <source>
        <dbReference type="Proteomes" id="UP000028702"/>
    </source>
</evidence>
<keyword evidence="3" id="KW-1185">Reference proteome</keyword>
<keyword evidence="1" id="KW-0812">Transmembrane</keyword>
<dbReference type="EMBL" id="BBIO01000023">
    <property type="protein sequence ID" value="GAK46628.1"/>
    <property type="molecule type" value="Genomic_DNA"/>
</dbReference>
<name>A0A081BF10_9HYPH</name>
<gene>
    <name evidence="2" type="ORF">M2A_3127</name>
</gene>
<comment type="caution">
    <text evidence="2">The sequence shown here is derived from an EMBL/GenBank/DDBJ whole genome shotgun (WGS) entry which is preliminary data.</text>
</comment>
<dbReference type="RefSeq" id="WP_045449438.1">
    <property type="nucleotide sequence ID" value="NZ_BBIO01000023.1"/>
</dbReference>
<keyword evidence="1" id="KW-0472">Membrane</keyword>
<feature type="transmembrane region" description="Helical" evidence="1">
    <location>
        <begin position="6"/>
        <end position="26"/>
    </location>
</feature>
<keyword evidence="1" id="KW-1133">Transmembrane helix</keyword>